<gene>
    <name evidence="2" type="ORF">AC579_6752</name>
</gene>
<dbReference type="Proteomes" id="UP000073492">
    <property type="component" value="Unassembled WGS sequence"/>
</dbReference>
<dbReference type="AlphaFoldDB" id="A0A139I545"/>
<feature type="non-terminal residue" evidence="2">
    <location>
        <position position="219"/>
    </location>
</feature>
<name>A0A139I545_9PEZI</name>
<keyword evidence="3" id="KW-1185">Reference proteome</keyword>
<accession>A0A139I545</accession>
<organism evidence="2 3">
    <name type="scientific">Pseudocercospora musae</name>
    <dbReference type="NCBI Taxonomy" id="113226"/>
    <lineage>
        <taxon>Eukaryota</taxon>
        <taxon>Fungi</taxon>
        <taxon>Dikarya</taxon>
        <taxon>Ascomycota</taxon>
        <taxon>Pezizomycotina</taxon>
        <taxon>Dothideomycetes</taxon>
        <taxon>Dothideomycetidae</taxon>
        <taxon>Mycosphaerellales</taxon>
        <taxon>Mycosphaerellaceae</taxon>
        <taxon>Pseudocercospora</taxon>
    </lineage>
</organism>
<dbReference type="OrthoDB" id="6133115at2759"/>
<evidence type="ECO:0000313" key="3">
    <source>
        <dbReference type="Proteomes" id="UP000073492"/>
    </source>
</evidence>
<reference evidence="2 3" key="1">
    <citation type="submission" date="2015-07" db="EMBL/GenBank/DDBJ databases">
        <title>Comparative genomics of the Sigatoka disease complex on banana suggests a link between parallel evolutionary changes in Pseudocercospora fijiensis and Pseudocercospora eumusae and increased virulence on the banana host.</title>
        <authorList>
            <person name="Chang T.-C."/>
            <person name="Salvucci A."/>
            <person name="Crous P.W."/>
            <person name="Stergiopoulos I."/>
        </authorList>
    </citation>
    <scope>NUCLEOTIDE SEQUENCE [LARGE SCALE GENOMIC DNA]</scope>
    <source>
        <strain evidence="2 3">CBS 116634</strain>
    </source>
</reference>
<feature type="region of interest" description="Disordered" evidence="1">
    <location>
        <begin position="1"/>
        <end position="37"/>
    </location>
</feature>
<evidence type="ECO:0000313" key="2">
    <source>
        <dbReference type="EMBL" id="KXT09860.1"/>
    </source>
</evidence>
<protein>
    <submittedName>
        <fullName evidence="2">Uncharacterized protein</fullName>
    </submittedName>
</protein>
<dbReference type="STRING" id="113226.A0A139I545"/>
<sequence length="219" mass="25022">MPPNRPVRGRHKDAARYQPWPNRRRPASQTKTVSSEDDTCLPVYAHQDLALNARRLDHESAAGATEYCRNWTGGNARAQYGHQYQYGARHITETHHHYHRSDDRSLSKPETMSATGIAGEVLRSIAMTSSVLQLYSRGVKAFRNTRHAEKPILQLKRALELEGDIFLNSLELLLKDEADDELRDLFQNFDDRTTWANVRMDACLRRSLGLSTYAGFLRA</sequence>
<proteinExistence type="predicted"/>
<dbReference type="EMBL" id="LFZO01000301">
    <property type="protein sequence ID" value="KXT09860.1"/>
    <property type="molecule type" value="Genomic_DNA"/>
</dbReference>
<evidence type="ECO:0000256" key="1">
    <source>
        <dbReference type="SAM" id="MobiDB-lite"/>
    </source>
</evidence>
<comment type="caution">
    <text evidence="2">The sequence shown here is derived from an EMBL/GenBank/DDBJ whole genome shotgun (WGS) entry which is preliminary data.</text>
</comment>